<keyword evidence="2" id="KW-1185">Reference proteome</keyword>
<proteinExistence type="predicted"/>
<name>A0A391NNN3_9EUKA</name>
<dbReference type="AlphaFoldDB" id="A0A391NNN3"/>
<comment type="caution">
    <text evidence="1">The sequence shown here is derived from an EMBL/GenBank/DDBJ whole genome shotgun (WGS) entry which is preliminary data.</text>
</comment>
<evidence type="ECO:0000313" key="1">
    <source>
        <dbReference type="EMBL" id="GCA63301.1"/>
    </source>
</evidence>
<feature type="non-terminal residue" evidence="1">
    <location>
        <position position="86"/>
    </location>
</feature>
<organism evidence="1 2">
    <name type="scientific">Kipferlia bialata</name>
    <dbReference type="NCBI Taxonomy" id="797122"/>
    <lineage>
        <taxon>Eukaryota</taxon>
        <taxon>Metamonada</taxon>
        <taxon>Carpediemonas-like organisms</taxon>
        <taxon>Kipferlia</taxon>
    </lineage>
</organism>
<gene>
    <name evidence="1" type="ORF">KIPB_009125</name>
</gene>
<accession>A0A391NNN3</accession>
<evidence type="ECO:0000313" key="2">
    <source>
        <dbReference type="Proteomes" id="UP000265618"/>
    </source>
</evidence>
<dbReference type="EMBL" id="BDIP01003010">
    <property type="protein sequence ID" value="GCA63301.1"/>
    <property type="molecule type" value="Genomic_DNA"/>
</dbReference>
<dbReference type="Proteomes" id="UP000265618">
    <property type="component" value="Unassembled WGS sequence"/>
</dbReference>
<protein>
    <submittedName>
        <fullName evidence="1">Uncharacterized protein</fullName>
    </submittedName>
</protein>
<reference evidence="1 2" key="1">
    <citation type="journal article" date="2018" name="PLoS ONE">
        <title>The draft genome of Kipferlia bialata reveals reductive genome evolution in fornicate parasites.</title>
        <authorList>
            <person name="Tanifuji G."/>
            <person name="Takabayashi S."/>
            <person name="Kume K."/>
            <person name="Takagi M."/>
            <person name="Nakayama T."/>
            <person name="Kamikawa R."/>
            <person name="Inagaki Y."/>
            <person name="Hashimoto T."/>
        </authorList>
    </citation>
    <scope>NUCLEOTIDE SEQUENCE [LARGE SCALE GENOMIC DNA]</scope>
    <source>
        <strain evidence="1">NY0173</strain>
    </source>
</reference>
<sequence>MPATPMKSKGLDIRDSWRAVTGKKVALTKRIAAARGVLAFRGPYPEKSTNLLDALLGITFKELPRMSDADSRALFGLLGDVCKECE</sequence>